<dbReference type="Gene3D" id="1.20.1440.110">
    <property type="entry name" value="acylaminoacyl peptidase"/>
    <property type="match status" value="1"/>
</dbReference>
<evidence type="ECO:0000313" key="2">
    <source>
        <dbReference type="EMBL" id="MFD1221867.1"/>
    </source>
</evidence>
<sequence length="396" mass="44806">MKLIFNDQTFSFELLRTLSYAPYGGADIGECLLTAYRIQEGDFESWYKEWNATAERIHALADAALADGQRVSAREAYLRASNYYRTAEFFLHGDRQDPRILAAWGNSRDTFRQAARLMDAPVEEVLIPYEGTHLTGYFYKVDGSDTPRPTLLIHGGYDSTGEELYLGGAAAAIQRGYNCLTFEGPGQGSAIRLQQLPFRHNWEKVVTPVVDYLITRPDVNPHQLALMGISFGGYLAPRAAAYEHRLAACIANDGLYTFRFSEMARPFMKGRDDVSPAHYEEVITEVMKRHTGVRWAVDNGMFTFQADSLLELVEKTEPCSLEGVAEQIVCPTLVCEAEADHFFAGQPERLYHALTCPKTYMKFTAEEGAEEHCHFGALQLFNHRIFQWLDEVLHIR</sequence>
<dbReference type="SUPFAM" id="SSF53474">
    <property type="entry name" value="alpha/beta-Hydrolases"/>
    <property type="match status" value="1"/>
</dbReference>
<comment type="caution">
    <text evidence="2">The sequence shown here is derived from an EMBL/GenBank/DDBJ whole genome shotgun (WGS) entry which is preliminary data.</text>
</comment>
<accession>A0ABW3UNH2</accession>
<dbReference type="RefSeq" id="WP_345586092.1">
    <property type="nucleotide sequence ID" value="NZ_BAABJG010000003.1"/>
</dbReference>
<dbReference type="EC" id="3.4.-.-" evidence="2"/>
<dbReference type="InterPro" id="IPR050261">
    <property type="entry name" value="FrsA_esterase"/>
</dbReference>
<dbReference type="Pfam" id="PF06500">
    <property type="entry name" value="FrsA-like"/>
    <property type="match status" value="1"/>
</dbReference>
<evidence type="ECO:0000256" key="1">
    <source>
        <dbReference type="ARBA" id="ARBA00022801"/>
    </source>
</evidence>
<dbReference type="EMBL" id="JBHTLU010000019">
    <property type="protein sequence ID" value="MFD1221867.1"/>
    <property type="molecule type" value="Genomic_DNA"/>
</dbReference>
<dbReference type="PANTHER" id="PTHR22946">
    <property type="entry name" value="DIENELACTONE HYDROLASE DOMAIN-CONTAINING PROTEIN-RELATED"/>
    <property type="match status" value="1"/>
</dbReference>
<gene>
    <name evidence="2" type="ORF">ACFQ4B_17245</name>
</gene>
<proteinExistence type="predicted"/>
<name>A0ABW3UNH2_9BACL</name>
<dbReference type="Gene3D" id="3.40.50.1820">
    <property type="entry name" value="alpha/beta hydrolase"/>
    <property type="match status" value="1"/>
</dbReference>
<evidence type="ECO:0000313" key="3">
    <source>
        <dbReference type="Proteomes" id="UP001597180"/>
    </source>
</evidence>
<protein>
    <submittedName>
        <fullName evidence="2">Alpha/beta hydrolase family protein</fullName>
        <ecNumber evidence="2">3.4.-.-</ecNumber>
    </submittedName>
</protein>
<dbReference type="PANTHER" id="PTHR22946:SF12">
    <property type="entry name" value="CONIDIAL PIGMENT BIOSYNTHESIS PROTEIN AYG1 (AFU_ORTHOLOGUE AFUA_2G17550)"/>
    <property type="match status" value="1"/>
</dbReference>
<organism evidence="2 3">
    <name type="scientific">Paenibacillus vulneris</name>
    <dbReference type="NCBI Taxonomy" id="1133364"/>
    <lineage>
        <taxon>Bacteria</taxon>
        <taxon>Bacillati</taxon>
        <taxon>Bacillota</taxon>
        <taxon>Bacilli</taxon>
        <taxon>Bacillales</taxon>
        <taxon>Paenibacillaceae</taxon>
        <taxon>Paenibacillus</taxon>
    </lineage>
</organism>
<keyword evidence="1 2" id="KW-0378">Hydrolase</keyword>
<dbReference type="GO" id="GO:0016787">
    <property type="term" value="F:hydrolase activity"/>
    <property type="evidence" value="ECO:0007669"/>
    <property type="project" value="UniProtKB-KW"/>
</dbReference>
<dbReference type="InterPro" id="IPR010520">
    <property type="entry name" value="FrsA-like"/>
</dbReference>
<keyword evidence="3" id="KW-1185">Reference proteome</keyword>
<reference evidence="3" key="1">
    <citation type="journal article" date="2019" name="Int. J. Syst. Evol. Microbiol.">
        <title>The Global Catalogue of Microorganisms (GCM) 10K type strain sequencing project: providing services to taxonomists for standard genome sequencing and annotation.</title>
        <authorList>
            <consortium name="The Broad Institute Genomics Platform"/>
            <consortium name="The Broad Institute Genome Sequencing Center for Infectious Disease"/>
            <person name="Wu L."/>
            <person name="Ma J."/>
        </authorList>
    </citation>
    <scope>NUCLEOTIDE SEQUENCE [LARGE SCALE GENOMIC DNA]</scope>
    <source>
        <strain evidence="3">CCUG 53270</strain>
    </source>
</reference>
<dbReference type="InterPro" id="IPR029058">
    <property type="entry name" value="AB_hydrolase_fold"/>
</dbReference>
<dbReference type="Proteomes" id="UP001597180">
    <property type="component" value="Unassembled WGS sequence"/>
</dbReference>